<accession>C4JPA8</accession>
<evidence type="ECO:0000313" key="3">
    <source>
        <dbReference type="Proteomes" id="UP000002058"/>
    </source>
</evidence>
<gene>
    <name evidence="2" type="ORF">UREG_04490</name>
</gene>
<evidence type="ECO:0000256" key="1">
    <source>
        <dbReference type="SAM" id="MobiDB-lite"/>
    </source>
</evidence>
<dbReference type="RefSeq" id="XP_002544973.1">
    <property type="nucleotide sequence ID" value="XM_002544927.1"/>
</dbReference>
<protein>
    <submittedName>
        <fullName evidence="2">Uncharacterized protein</fullName>
    </submittedName>
</protein>
<sequence length="119" mass="12807">MEVLDHSSFDPCISRRVAISGGGWPWCAPGETTTRPAGIPSRLGTQRWRECGGAQGRGPLAELRAHDQQRMRVKRKRQGPGMWRSASQPAGPPHLANRAKRGFCATGGDCLALVPGPPI</sequence>
<dbReference type="GeneID" id="8442354"/>
<dbReference type="Proteomes" id="UP000002058">
    <property type="component" value="Unassembled WGS sequence"/>
</dbReference>
<evidence type="ECO:0000313" key="2">
    <source>
        <dbReference type="EMBL" id="EEP79644.1"/>
    </source>
</evidence>
<keyword evidence="3" id="KW-1185">Reference proteome</keyword>
<dbReference type="KEGG" id="ure:UREG_04490"/>
<dbReference type="HOGENOM" id="CLU_2063218_0_0_1"/>
<dbReference type="InParanoid" id="C4JPA8"/>
<dbReference type="AlphaFoldDB" id="C4JPA8"/>
<name>C4JPA8_UNCRE</name>
<organism evidence="2 3">
    <name type="scientific">Uncinocarpus reesii (strain UAMH 1704)</name>
    <dbReference type="NCBI Taxonomy" id="336963"/>
    <lineage>
        <taxon>Eukaryota</taxon>
        <taxon>Fungi</taxon>
        <taxon>Dikarya</taxon>
        <taxon>Ascomycota</taxon>
        <taxon>Pezizomycotina</taxon>
        <taxon>Eurotiomycetes</taxon>
        <taxon>Eurotiomycetidae</taxon>
        <taxon>Onygenales</taxon>
        <taxon>Onygenaceae</taxon>
        <taxon>Uncinocarpus</taxon>
    </lineage>
</organism>
<dbReference type="EMBL" id="CH476616">
    <property type="protein sequence ID" value="EEP79644.1"/>
    <property type="molecule type" value="Genomic_DNA"/>
</dbReference>
<proteinExistence type="predicted"/>
<dbReference type="VEuPathDB" id="FungiDB:UREG_04490"/>
<reference evidence="3" key="1">
    <citation type="journal article" date="2009" name="Genome Res.">
        <title>Comparative genomic analyses of the human fungal pathogens Coccidioides and their relatives.</title>
        <authorList>
            <person name="Sharpton T.J."/>
            <person name="Stajich J.E."/>
            <person name="Rounsley S.D."/>
            <person name="Gardner M.J."/>
            <person name="Wortman J.R."/>
            <person name="Jordar V.S."/>
            <person name="Maiti R."/>
            <person name="Kodira C.D."/>
            <person name="Neafsey D.E."/>
            <person name="Zeng Q."/>
            <person name="Hung C.-Y."/>
            <person name="McMahan C."/>
            <person name="Muszewska A."/>
            <person name="Grynberg M."/>
            <person name="Mandel M.A."/>
            <person name="Kellner E.M."/>
            <person name="Barker B.M."/>
            <person name="Galgiani J.N."/>
            <person name="Orbach M.J."/>
            <person name="Kirkland T.N."/>
            <person name="Cole G.T."/>
            <person name="Henn M.R."/>
            <person name="Birren B.W."/>
            <person name="Taylor J.W."/>
        </authorList>
    </citation>
    <scope>NUCLEOTIDE SEQUENCE [LARGE SCALE GENOMIC DNA]</scope>
    <source>
        <strain evidence="3">UAMH 1704</strain>
    </source>
</reference>
<feature type="region of interest" description="Disordered" evidence="1">
    <location>
        <begin position="75"/>
        <end position="99"/>
    </location>
</feature>